<proteinExistence type="predicted"/>
<comment type="caution">
    <text evidence="2">The sequence shown here is derived from an EMBL/GenBank/DDBJ whole genome shotgun (WGS) entry which is preliminary data.</text>
</comment>
<keyword evidence="3" id="KW-1185">Reference proteome</keyword>
<dbReference type="EMBL" id="VDMD01000003">
    <property type="protein sequence ID" value="TRM67267.1"/>
    <property type="molecule type" value="Genomic_DNA"/>
</dbReference>
<dbReference type="Proteomes" id="UP000320762">
    <property type="component" value="Unassembled WGS sequence"/>
</dbReference>
<gene>
    <name evidence="2" type="ORF">BD626DRAFT_566277</name>
</gene>
<evidence type="ECO:0000313" key="3">
    <source>
        <dbReference type="Proteomes" id="UP000320762"/>
    </source>
</evidence>
<evidence type="ECO:0000256" key="1">
    <source>
        <dbReference type="SAM" id="MobiDB-lite"/>
    </source>
</evidence>
<dbReference type="AlphaFoldDB" id="A0A550CR49"/>
<reference evidence="2 3" key="1">
    <citation type="journal article" date="2019" name="New Phytol.">
        <title>Comparative genomics reveals unique wood-decay strategies and fruiting body development in the Schizophyllaceae.</title>
        <authorList>
            <person name="Almasi E."/>
            <person name="Sahu N."/>
            <person name="Krizsan K."/>
            <person name="Balint B."/>
            <person name="Kovacs G.M."/>
            <person name="Kiss B."/>
            <person name="Cseklye J."/>
            <person name="Drula E."/>
            <person name="Henrissat B."/>
            <person name="Nagy I."/>
            <person name="Chovatia M."/>
            <person name="Adam C."/>
            <person name="LaButti K."/>
            <person name="Lipzen A."/>
            <person name="Riley R."/>
            <person name="Grigoriev I.V."/>
            <person name="Nagy L.G."/>
        </authorList>
    </citation>
    <scope>NUCLEOTIDE SEQUENCE [LARGE SCALE GENOMIC DNA]</scope>
    <source>
        <strain evidence="2 3">NL-1724</strain>
    </source>
</reference>
<name>A0A550CR49_9AGAR</name>
<sequence length="164" mass="18275">MRSPEPLIEKMLDTASPMAQYCVPGSTLSPSHFRLTSPSPVLPSYLAAEAGVVDDREGMKGYHNRTYDRAHGSPKTLEYHPRHHLLITRICILLAMSPSQVPRPSRVYQNYPAFKSPHPEQHHFQPRPAPPLPRSYLSNMNQVLLQHHANAQSSSTPLALAASP</sequence>
<feature type="region of interest" description="Disordered" evidence="1">
    <location>
        <begin position="113"/>
        <end position="136"/>
    </location>
</feature>
<protein>
    <submittedName>
        <fullName evidence="2">Uncharacterized protein</fullName>
    </submittedName>
</protein>
<evidence type="ECO:0000313" key="2">
    <source>
        <dbReference type="EMBL" id="TRM67267.1"/>
    </source>
</evidence>
<organism evidence="2 3">
    <name type="scientific">Schizophyllum amplum</name>
    <dbReference type="NCBI Taxonomy" id="97359"/>
    <lineage>
        <taxon>Eukaryota</taxon>
        <taxon>Fungi</taxon>
        <taxon>Dikarya</taxon>
        <taxon>Basidiomycota</taxon>
        <taxon>Agaricomycotina</taxon>
        <taxon>Agaricomycetes</taxon>
        <taxon>Agaricomycetidae</taxon>
        <taxon>Agaricales</taxon>
        <taxon>Schizophyllaceae</taxon>
        <taxon>Schizophyllum</taxon>
    </lineage>
</organism>
<accession>A0A550CR49</accession>